<proteinExistence type="predicted"/>
<gene>
    <name evidence="2" type="ORF">FUAX_19100</name>
</gene>
<feature type="chain" id="PRO_5043986765" description="Outer membrane protein beta-barrel domain-containing protein" evidence="1">
    <location>
        <begin position="20"/>
        <end position="208"/>
    </location>
</feature>
<accession>A0AAU9CHF6</accession>
<organism evidence="2 3">
    <name type="scientific">Fulvitalea axinellae</name>
    <dbReference type="NCBI Taxonomy" id="1182444"/>
    <lineage>
        <taxon>Bacteria</taxon>
        <taxon>Pseudomonadati</taxon>
        <taxon>Bacteroidota</taxon>
        <taxon>Cytophagia</taxon>
        <taxon>Cytophagales</taxon>
        <taxon>Persicobacteraceae</taxon>
        <taxon>Fulvitalea</taxon>
    </lineage>
</organism>
<dbReference type="AlphaFoldDB" id="A0AAU9CHF6"/>
<reference evidence="2 3" key="1">
    <citation type="submission" date="2021-12" db="EMBL/GenBank/DDBJ databases">
        <title>Genome sequencing of bacteria with rrn-lacking chromosome and rrn-plasmid.</title>
        <authorList>
            <person name="Anda M."/>
            <person name="Iwasaki W."/>
        </authorList>
    </citation>
    <scope>NUCLEOTIDE SEQUENCE [LARGE SCALE GENOMIC DNA]</scope>
    <source>
        <strain evidence="2 3">DSM 100852</strain>
    </source>
</reference>
<feature type="signal peptide" evidence="1">
    <location>
        <begin position="1"/>
        <end position="19"/>
    </location>
</feature>
<dbReference type="KEGG" id="fax:FUAX_19100"/>
<evidence type="ECO:0000313" key="2">
    <source>
        <dbReference type="EMBL" id="BDD09478.1"/>
    </source>
</evidence>
<sequence>MNRIFITILAVLVSLPALSDGVKSSVEPEESKTIRSKWLPDYSKIQFAGGLGMFSVYGGYNFGKRRQHELELGFGMKPKNVRGKEDLYLSSIRYQYAFLKSVDLGKGWSWNPVKGSMTFIFYYDRYLDDLKDGFPDGYYLLRNDQTLQLGFETGFTKRFEKGEVLKGISFYGNANQDLVYLLNTFRSFKQEQGHLISLGLGVIFHFEL</sequence>
<evidence type="ECO:0008006" key="4">
    <source>
        <dbReference type="Google" id="ProtNLM"/>
    </source>
</evidence>
<keyword evidence="1" id="KW-0732">Signal</keyword>
<keyword evidence="3" id="KW-1185">Reference proteome</keyword>
<dbReference type="EMBL" id="AP025314">
    <property type="protein sequence ID" value="BDD09478.1"/>
    <property type="molecule type" value="Genomic_DNA"/>
</dbReference>
<dbReference type="Proteomes" id="UP001348817">
    <property type="component" value="Chromosome"/>
</dbReference>
<name>A0AAU9CHF6_9BACT</name>
<protein>
    <recommendedName>
        <fullName evidence="4">Outer membrane protein beta-barrel domain-containing protein</fullName>
    </recommendedName>
</protein>
<evidence type="ECO:0000256" key="1">
    <source>
        <dbReference type="SAM" id="SignalP"/>
    </source>
</evidence>
<evidence type="ECO:0000313" key="3">
    <source>
        <dbReference type="Proteomes" id="UP001348817"/>
    </source>
</evidence>